<dbReference type="SUPFAM" id="SSF52172">
    <property type="entry name" value="CheY-like"/>
    <property type="match status" value="1"/>
</dbReference>
<dbReference type="SMART" id="SM00421">
    <property type="entry name" value="HTH_LUXR"/>
    <property type="match status" value="1"/>
</dbReference>
<proteinExistence type="predicted"/>
<dbReference type="InterPro" id="IPR016032">
    <property type="entry name" value="Sig_transdc_resp-reg_C-effctor"/>
</dbReference>
<evidence type="ECO:0000259" key="2">
    <source>
        <dbReference type="PROSITE" id="PS50043"/>
    </source>
</evidence>
<dbReference type="GO" id="GO:0006355">
    <property type="term" value="P:regulation of DNA-templated transcription"/>
    <property type="evidence" value="ECO:0007669"/>
    <property type="project" value="InterPro"/>
</dbReference>
<dbReference type="RefSeq" id="WP_041892300.1">
    <property type="nucleotide sequence ID" value="NZ_CP010817.1"/>
</dbReference>
<dbReference type="Gene3D" id="1.10.10.10">
    <property type="entry name" value="Winged helix-like DNA-binding domain superfamily/Winged helix DNA-binding domain"/>
    <property type="match status" value="1"/>
</dbReference>
<keyword evidence="1" id="KW-0238">DNA-binding</keyword>
<dbReference type="Gene3D" id="3.40.50.2300">
    <property type="match status" value="1"/>
</dbReference>
<gene>
    <name evidence="3" type="ORF">SAMN04488089_111147</name>
</gene>
<dbReference type="InterPro" id="IPR039420">
    <property type="entry name" value="WalR-like"/>
</dbReference>
<dbReference type="Proteomes" id="UP000183496">
    <property type="component" value="Unassembled WGS sequence"/>
</dbReference>
<feature type="domain" description="HTH luxR-type" evidence="2">
    <location>
        <begin position="144"/>
        <end position="211"/>
    </location>
</feature>
<dbReference type="CDD" id="cd06170">
    <property type="entry name" value="LuxR_C_like"/>
    <property type="match status" value="1"/>
</dbReference>
<organism evidence="3 4">
    <name type="scientific">Myroides profundi</name>
    <dbReference type="NCBI Taxonomy" id="480520"/>
    <lineage>
        <taxon>Bacteria</taxon>
        <taxon>Pseudomonadati</taxon>
        <taxon>Bacteroidota</taxon>
        <taxon>Flavobacteriia</taxon>
        <taxon>Flavobacteriales</taxon>
        <taxon>Flavobacteriaceae</taxon>
        <taxon>Myroides</taxon>
    </lineage>
</organism>
<keyword evidence="4" id="KW-1185">Reference proteome</keyword>
<protein>
    <submittedName>
        <fullName evidence="3">Two component transcriptional regulator, LuxR family</fullName>
    </submittedName>
</protein>
<accession>A0AAJ4W5M8</accession>
<dbReference type="InterPro" id="IPR011006">
    <property type="entry name" value="CheY-like_superfamily"/>
</dbReference>
<evidence type="ECO:0000313" key="4">
    <source>
        <dbReference type="Proteomes" id="UP000183496"/>
    </source>
</evidence>
<dbReference type="InterPro" id="IPR036388">
    <property type="entry name" value="WH-like_DNA-bd_sf"/>
</dbReference>
<sequence length="216" mass="25880">MKVNISICESDFYFKKLLIDNIERRISYNLNDQYNNGLELINRIYYKQNNFLIIDSFTPIMTGFEAIKILRQRNNQTPIITYSHVYQEDIHLFLESINNVYYCQKNSDVIFEILTSIIEKKIDFYADYLKKWEQNKADVHEYITRQRQNIYDPTSIELQIINHACQGLTNKEIGDKVNLSSRTVENYIKKLSEKFMVKNKIQLITYCVEQNLHNYK</sequence>
<dbReference type="SUPFAM" id="SSF46894">
    <property type="entry name" value="C-terminal effector domain of the bipartite response regulators"/>
    <property type="match status" value="1"/>
</dbReference>
<dbReference type="AlphaFoldDB" id="A0AAJ4W5M8"/>
<dbReference type="PROSITE" id="PS50043">
    <property type="entry name" value="HTH_LUXR_2"/>
    <property type="match status" value="1"/>
</dbReference>
<dbReference type="GO" id="GO:0003677">
    <property type="term" value="F:DNA binding"/>
    <property type="evidence" value="ECO:0007669"/>
    <property type="project" value="UniProtKB-KW"/>
</dbReference>
<dbReference type="KEGG" id="mpw:MPR_2089"/>
<dbReference type="EMBL" id="FOFY01000011">
    <property type="protein sequence ID" value="SER25532.1"/>
    <property type="molecule type" value="Genomic_DNA"/>
</dbReference>
<dbReference type="InterPro" id="IPR000792">
    <property type="entry name" value="Tscrpt_reg_LuxR_C"/>
</dbReference>
<reference evidence="3 4" key="1">
    <citation type="submission" date="2016-10" db="EMBL/GenBank/DDBJ databases">
        <authorList>
            <person name="Varghese N."/>
            <person name="Submissions S."/>
        </authorList>
    </citation>
    <scope>NUCLEOTIDE SEQUENCE [LARGE SCALE GENOMIC DNA]</scope>
    <source>
        <strain evidence="4">DSM 19823 / KCTC 23066 / CCTCC M 208030 / D25</strain>
    </source>
</reference>
<dbReference type="Pfam" id="PF00196">
    <property type="entry name" value="GerE"/>
    <property type="match status" value="1"/>
</dbReference>
<evidence type="ECO:0000313" key="3">
    <source>
        <dbReference type="EMBL" id="SER25532.1"/>
    </source>
</evidence>
<dbReference type="PANTHER" id="PTHR43214:SF37">
    <property type="entry name" value="TRANSCRIPTIONAL REGULATORY PROTEIN YDFI"/>
    <property type="match status" value="1"/>
</dbReference>
<name>A0AAJ4W5M8_MYRPR</name>
<dbReference type="PRINTS" id="PR00038">
    <property type="entry name" value="HTHLUXR"/>
</dbReference>
<dbReference type="PANTHER" id="PTHR43214">
    <property type="entry name" value="TWO-COMPONENT RESPONSE REGULATOR"/>
    <property type="match status" value="1"/>
</dbReference>
<evidence type="ECO:0000256" key="1">
    <source>
        <dbReference type="ARBA" id="ARBA00023125"/>
    </source>
</evidence>
<comment type="caution">
    <text evidence="3">The sequence shown here is derived from an EMBL/GenBank/DDBJ whole genome shotgun (WGS) entry which is preliminary data.</text>
</comment>